<proteinExistence type="predicted"/>
<feature type="region of interest" description="Disordered" evidence="1">
    <location>
        <begin position="1"/>
        <end position="33"/>
    </location>
</feature>
<protein>
    <submittedName>
        <fullName evidence="2">BgTH12-01060</fullName>
    </submittedName>
</protein>
<evidence type="ECO:0000256" key="1">
    <source>
        <dbReference type="SAM" id="MobiDB-lite"/>
    </source>
</evidence>
<dbReference type="AlphaFoldDB" id="A0A9W4D664"/>
<feature type="compositionally biased region" description="Acidic residues" evidence="1">
    <location>
        <begin position="13"/>
        <end position="27"/>
    </location>
</feature>
<name>A0A9W4D664_BLUGR</name>
<accession>A0A9W4D664</accession>
<evidence type="ECO:0000313" key="3">
    <source>
        <dbReference type="Proteomes" id="UP000683417"/>
    </source>
</evidence>
<sequence>MDIIAVHTLTQQEEQDEEHAEDEDGEAAEPPSSINRALNGLKRLLGFKEHGPDANTMELTILMCMEISLQQQAKLNRSRGTLKSSFK</sequence>
<comment type="caution">
    <text evidence="2">The sequence shown here is derived from an EMBL/GenBank/DDBJ whole genome shotgun (WGS) entry which is preliminary data.</text>
</comment>
<gene>
    <name evidence="2" type="ORF">BGTH12_LOCUS6928</name>
</gene>
<dbReference type="EMBL" id="CAJHIT010000009">
    <property type="protein sequence ID" value="CAD6505570.1"/>
    <property type="molecule type" value="Genomic_DNA"/>
</dbReference>
<evidence type="ECO:0000313" key="2">
    <source>
        <dbReference type="EMBL" id="CAD6505570.1"/>
    </source>
</evidence>
<dbReference type="Proteomes" id="UP000683417">
    <property type="component" value="Unassembled WGS sequence"/>
</dbReference>
<reference evidence="2" key="1">
    <citation type="submission" date="2020-10" db="EMBL/GenBank/DDBJ databases">
        <authorList>
            <person name="Muller C M."/>
        </authorList>
    </citation>
    <scope>NUCLEOTIDE SEQUENCE</scope>
    <source>
        <strain evidence="2">THUN-12</strain>
    </source>
</reference>
<organism evidence="2 3">
    <name type="scientific">Blumeria graminis f. sp. triticale</name>
    <dbReference type="NCBI Taxonomy" id="1689686"/>
    <lineage>
        <taxon>Eukaryota</taxon>
        <taxon>Fungi</taxon>
        <taxon>Dikarya</taxon>
        <taxon>Ascomycota</taxon>
        <taxon>Pezizomycotina</taxon>
        <taxon>Leotiomycetes</taxon>
        <taxon>Erysiphales</taxon>
        <taxon>Erysiphaceae</taxon>
        <taxon>Blumeria</taxon>
    </lineage>
</organism>